<gene>
    <name evidence="2" type="ORF">I5731_03750</name>
</gene>
<name>A0A931I0A2_9HYPH</name>
<dbReference type="GO" id="GO:0004177">
    <property type="term" value="F:aminopeptidase activity"/>
    <property type="evidence" value="ECO:0007669"/>
    <property type="project" value="TreeGrafter"/>
</dbReference>
<comment type="similarity">
    <text evidence="1">Belongs to the peptidase S58 family.</text>
</comment>
<dbReference type="InterPro" id="IPR016117">
    <property type="entry name" value="ArgJ-like_dom_sf"/>
</dbReference>
<dbReference type="Proteomes" id="UP000631694">
    <property type="component" value="Unassembled WGS sequence"/>
</dbReference>
<comment type="caution">
    <text evidence="2">The sequence shown here is derived from an EMBL/GenBank/DDBJ whole genome shotgun (WGS) entry which is preliminary data.</text>
</comment>
<reference evidence="2" key="1">
    <citation type="submission" date="2020-12" db="EMBL/GenBank/DDBJ databases">
        <title>Methylobrevis albus sp. nov., isolated from fresh water lack sediment.</title>
        <authorList>
            <person name="Zou Q."/>
        </authorList>
    </citation>
    <scope>NUCLEOTIDE SEQUENCE</scope>
    <source>
        <strain evidence="2">L22</strain>
    </source>
</reference>
<evidence type="ECO:0000313" key="3">
    <source>
        <dbReference type="Proteomes" id="UP000631694"/>
    </source>
</evidence>
<dbReference type="CDD" id="cd02252">
    <property type="entry name" value="nylC_like"/>
    <property type="match status" value="1"/>
</dbReference>
<dbReference type="AlphaFoldDB" id="A0A931I0A2"/>
<dbReference type="Gene3D" id="3.60.70.12">
    <property type="entry name" value="L-amino peptidase D-ALA esterase/amidase"/>
    <property type="match status" value="1"/>
</dbReference>
<accession>A0A931I0A2</accession>
<organism evidence="2 3">
    <name type="scientific">Methylobrevis albus</name>
    <dbReference type="NCBI Taxonomy" id="2793297"/>
    <lineage>
        <taxon>Bacteria</taxon>
        <taxon>Pseudomonadati</taxon>
        <taxon>Pseudomonadota</taxon>
        <taxon>Alphaproteobacteria</taxon>
        <taxon>Hyphomicrobiales</taxon>
        <taxon>Pleomorphomonadaceae</taxon>
        <taxon>Methylobrevis</taxon>
    </lineage>
</organism>
<evidence type="ECO:0000256" key="1">
    <source>
        <dbReference type="ARBA" id="ARBA00007068"/>
    </source>
</evidence>
<dbReference type="InterPro" id="IPR005321">
    <property type="entry name" value="Peptidase_S58_DmpA"/>
</dbReference>
<dbReference type="RefSeq" id="WP_197310015.1">
    <property type="nucleotide sequence ID" value="NZ_JADZLT010000040.1"/>
</dbReference>
<sequence length="332" mass="33361">MRQTGPLNLITDVPGLRVGNAEDHPGMTGVTVLVPDEPATASVAVLGGSPGTRETDLLSPEQTVPTVDALVLAGGSAYGLEAAAGVTAGLVARGSGFKVGGALVPIVPAAILFDLTVGDKPWSLPGADGPEPPHRRLGRAAFEAALARGDRRFTIGAAGAGLGGTAARGRGGLGSASTVLSDGTIVGALVAVNALGSVTIGDSDHYWAAPFEIGDEFGGRGWPSPMPRDAVDLVTKRGGLPVANTTIAIVATDATLDKAEAKRMASAAHDGIAHAVWPAHTPFDGDLVFGLSTGRRPLGEDAMMELCAAAAATLARAIARGVHIARTRGTDD</sequence>
<evidence type="ECO:0000313" key="2">
    <source>
        <dbReference type="EMBL" id="MBH0236928.1"/>
    </source>
</evidence>
<dbReference type="PANTHER" id="PTHR36512:SF3">
    <property type="entry name" value="BLR5678 PROTEIN"/>
    <property type="match status" value="1"/>
</dbReference>
<dbReference type="Pfam" id="PF03576">
    <property type="entry name" value="Peptidase_S58"/>
    <property type="match status" value="1"/>
</dbReference>
<keyword evidence="3" id="KW-1185">Reference proteome</keyword>
<proteinExistence type="inferred from homology"/>
<dbReference type="SUPFAM" id="SSF56266">
    <property type="entry name" value="DmpA/ArgJ-like"/>
    <property type="match status" value="1"/>
</dbReference>
<dbReference type="PANTHER" id="PTHR36512">
    <property type="entry name" value="D-AMINOPEPTIDASE"/>
    <property type="match status" value="1"/>
</dbReference>
<dbReference type="EMBL" id="JADZLT010000040">
    <property type="protein sequence ID" value="MBH0236928.1"/>
    <property type="molecule type" value="Genomic_DNA"/>
</dbReference>
<protein>
    <submittedName>
        <fullName evidence="2">P1 family peptidase</fullName>
    </submittedName>
</protein>